<name>A0A0B7JJP3_BIOOC</name>
<proteinExistence type="predicted"/>
<dbReference type="AlphaFoldDB" id="A0A0B7JJP3"/>
<dbReference type="Proteomes" id="UP000616885">
    <property type="component" value="Unassembled WGS sequence"/>
</dbReference>
<gene>
    <name evidence="1" type="ORF">BN869_000000954_1</name>
    <name evidence="2" type="ORF">IM811_003530</name>
</gene>
<sequence>MSRTILEELTASNPPVNAQFVPISGNTTSEKWLKFTSWRPWADFTYRNLSSMYRGVLDLESQAPNLGPGPTLPMEQTIRDERSMDHYLPRFILPVVNWALHQSTPALGLIRLQIAPGSWVDYSDWALVSQDDLEENCV</sequence>
<evidence type="ECO:0000313" key="2">
    <source>
        <dbReference type="EMBL" id="KAF9746625.1"/>
    </source>
</evidence>
<evidence type="ECO:0000313" key="1">
    <source>
        <dbReference type="EMBL" id="CEO44899.1"/>
    </source>
</evidence>
<dbReference type="EMBL" id="CDPU01000001">
    <property type="protein sequence ID" value="CEO44899.1"/>
    <property type="molecule type" value="Genomic_DNA"/>
</dbReference>
<reference evidence="2" key="2">
    <citation type="submission" date="2020-10" db="EMBL/GenBank/DDBJ databases">
        <title>High-Quality Genome Resource of Clonostachys rosea strain S41 by Oxford Nanopore Long-Read Sequencing.</title>
        <authorList>
            <person name="Wang H."/>
        </authorList>
    </citation>
    <scope>NUCLEOTIDE SEQUENCE</scope>
    <source>
        <strain evidence="2">S41</strain>
    </source>
</reference>
<organism evidence="1">
    <name type="scientific">Bionectria ochroleuca</name>
    <name type="common">Gliocladium roseum</name>
    <dbReference type="NCBI Taxonomy" id="29856"/>
    <lineage>
        <taxon>Eukaryota</taxon>
        <taxon>Fungi</taxon>
        <taxon>Dikarya</taxon>
        <taxon>Ascomycota</taxon>
        <taxon>Pezizomycotina</taxon>
        <taxon>Sordariomycetes</taxon>
        <taxon>Hypocreomycetidae</taxon>
        <taxon>Hypocreales</taxon>
        <taxon>Bionectriaceae</taxon>
        <taxon>Clonostachys</taxon>
    </lineage>
</organism>
<protein>
    <submittedName>
        <fullName evidence="1">Uncharacterized protein</fullName>
    </submittedName>
</protein>
<accession>A0A0B7JJP3</accession>
<reference evidence="1" key="1">
    <citation type="submission" date="2015-01" db="EMBL/GenBank/DDBJ databases">
        <authorList>
            <person name="Durling Mikael"/>
        </authorList>
    </citation>
    <scope>NUCLEOTIDE SEQUENCE</scope>
</reference>
<dbReference type="EMBL" id="JADCTT010000011">
    <property type="protein sequence ID" value="KAF9746625.1"/>
    <property type="molecule type" value="Genomic_DNA"/>
</dbReference>